<reference evidence="8" key="1">
    <citation type="journal article" date="2019" name="Int. J. Syst. Evol. Microbiol.">
        <title>The Global Catalogue of Microorganisms (GCM) 10K type strain sequencing project: providing services to taxonomists for standard genome sequencing and annotation.</title>
        <authorList>
            <consortium name="The Broad Institute Genomics Platform"/>
            <consortium name="The Broad Institute Genome Sequencing Center for Infectious Disease"/>
            <person name="Wu L."/>
            <person name="Ma J."/>
        </authorList>
    </citation>
    <scope>NUCLEOTIDE SEQUENCE [LARGE SCALE GENOMIC DNA]</scope>
    <source>
        <strain evidence="8">JCM 17986</strain>
    </source>
</reference>
<accession>A0ABP9IE28</accession>
<dbReference type="PANTHER" id="PTHR30136">
    <property type="entry name" value="HELIX-TURN-HELIX TRANSCRIPTIONAL REGULATOR, ICLR FAMILY"/>
    <property type="match status" value="1"/>
</dbReference>
<evidence type="ECO:0000313" key="7">
    <source>
        <dbReference type="EMBL" id="GAA4994950.1"/>
    </source>
</evidence>
<dbReference type="GO" id="GO:0003677">
    <property type="term" value="F:DNA binding"/>
    <property type="evidence" value="ECO:0007669"/>
    <property type="project" value="UniProtKB-KW"/>
</dbReference>
<dbReference type="InterPro" id="IPR029016">
    <property type="entry name" value="GAF-like_dom_sf"/>
</dbReference>
<gene>
    <name evidence="7" type="primary">xynR</name>
    <name evidence="7" type="ORF">GCM10023205_79990</name>
</gene>
<feature type="region of interest" description="Disordered" evidence="4">
    <location>
        <begin position="1"/>
        <end position="25"/>
    </location>
</feature>
<proteinExistence type="predicted"/>
<dbReference type="SUPFAM" id="SSF46785">
    <property type="entry name" value="Winged helix' DNA-binding domain"/>
    <property type="match status" value="1"/>
</dbReference>
<dbReference type="SMART" id="SM00346">
    <property type="entry name" value="HTH_ICLR"/>
    <property type="match status" value="1"/>
</dbReference>
<keyword evidence="3" id="KW-0804">Transcription</keyword>
<feature type="domain" description="IclR-ED" evidence="6">
    <location>
        <begin position="89"/>
        <end position="270"/>
    </location>
</feature>
<evidence type="ECO:0000256" key="2">
    <source>
        <dbReference type="ARBA" id="ARBA00023125"/>
    </source>
</evidence>
<evidence type="ECO:0000259" key="6">
    <source>
        <dbReference type="PROSITE" id="PS51078"/>
    </source>
</evidence>
<dbReference type="PANTHER" id="PTHR30136:SF24">
    <property type="entry name" value="HTH-TYPE TRANSCRIPTIONAL REPRESSOR ALLR"/>
    <property type="match status" value="1"/>
</dbReference>
<evidence type="ECO:0000259" key="5">
    <source>
        <dbReference type="PROSITE" id="PS51077"/>
    </source>
</evidence>
<dbReference type="InterPro" id="IPR036390">
    <property type="entry name" value="WH_DNA-bd_sf"/>
</dbReference>
<evidence type="ECO:0000256" key="4">
    <source>
        <dbReference type="SAM" id="MobiDB-lite"/>
    </source>
</evidence>
<feature type="compositionally biased region" description="Basic and acidic residues" evidence="4">
    <location>
        <begin position="9"/>
        <end position="19"/>
    </location>
</feature>
<feature type="domain" description="HTH iclR-type" evidence="5">
    <location>
        <begin position="27"/>
        <end position="88"/>
    </location>
</feature>
<dbReference type="InterPro" id="IPR036388">
    <property type="entry name" value="WH-like_DNA-bd_sf"/>
</dbReference>
<keyword evidence="1" id="KW-0805">Transcription regulation</keyword>
<dbReference type="Pfam" id="PF01614">
    <property type="entry name" value="IclR_C"/>
    <property type="match status" value="1"/>
</dbReference>
<dbReference type="EMBL" id="BAABHS010000054">
    <property type="protein sequence ID" value="GAA4994950.1"/>
    <property type="molecule type" value="Genomic_DNA"/>
</dbReference>
<keyword evidence="2 7" id="KW-0238">DNA-binding</keyword>
<evidence type="ECO:0000256" key="3">
    <source>
        <dbReference type="ARBA" id="ARBA00023163"/>
    </source>
</evidence>
<comment type="caution">
    <text evidence="7">The sequence shown here is derived from an EMBL/GenBank/DDBJ whole genome shotgun (WGS) entry which is preliminary data.</text>
</comment>
<dbReference type="SUPFAM" id="SSF55781">
    <property type="entry name" value="GAF domain-like"/>
    <property type="match status" value="1"/>
</dbReference>
<dbReference type="InterPro" id="IPR014757">
    <property type="entry name" value="Tscrpt_reg_IclR_C"/>
</dbReference>
<dbReference type="PROSITE" id="PS51077">
    <property type="entry name" value="HTH_ICLR"/>
    <property type="match status" value="1"/>
</dbReference>
<dbReference type="PROSITE" id="PS51078">
    <property type="entry name" value="ICLR_ED"/>
    <property type="match status" value="1"/>
</dbReference>
<dbReference type="InterPro" id="IPR050707">
    <property type="entry name" value="HTH_MetabolicPath_Reg"/>
</dbReference>
<dbReference type="Gene3D" id="1.10.10.10">
    <property type="entry name" value="Winged helix-like DNA-binding domain superfamily/Winged helix DNA-binding domain"/>
    <property type="match status" value="1"/>
</dbReference>
<dbReference type="Proteomes" id="UP001500466">
    <property type="component" value="Unassembled WGS sequence"/>
</dbReference>
<dbReference type="InterPro" id="IPR005471">
    <property type="entry name" value="Tscrpt_reg_IclR_N"/>
</dbReference>
<dbReference type="Gene3D" id="3.30.450.40">
    <property type="match status" value="1"/>
</dbReference>
<sequence length="270" mass="30244">MPQPWPRRRMAENQQERGRQKAPQYPIESVDNALRLLLWFGDHRQIRLTDASSHLGVASSTAHRLLAMLQYREFVRQNPATRAYEPGPALSTIASAIVRQVDVRTRVRPTLERLNKEFGETVHLGRLDADTVNFLDAVESSRAVRVSSRVGKVVPAHATSSGKAMLSRLPPEDLRELFPDEELEAVTANTISTRTRLEQEVQRTRKRGYATSQEENEEGVASVAVALESPSGTLYCLNVSVPTYRMTATLRKEIAESLKTAAEELETNLV</sequence>
<organism evidence="7 8">
    <name type="scientific">Yinghuangia aomiensis</name>
    <dbReference type="NCBI Taxonomy" id="676205"/>
    <lineage>
        <taxon>Bacteria</taxon>
        <taxon>Bacillati</taxon>
        <taxon>Actinomycetota</taxon>
        <taxon>Actinomycetes</taxon>
        <taxon>Kitasatosporales</taxon>
        <taxon>Streptomycetaceae</taxon>
        <taxon>Yinghuangia</taxon>
    </lineage>
</organism>
<keyword evidence="8" id="KW-1185">Reference proteome</keyword>
<dbReference type="Pfam" id="PF09339">
    <property type="entry name" value="HTH_IclR"/>
    <property type="match status" value="1"/>
</dbReference>
<evidence type="ECO:0000313" key="8">
    <source>
        <dbReference type="Proteomes" id="UP001500466"/>
    </source>
</evidence>
<protein>
    <submittedName>
        <fullName evidence="7">DNA-binding transcriptional repressor XynR</fullName>
    </submittedName>
</protein>
<evidence type="ECO:0000256" key="1">
    <source>
        <dbReference type="ARBA" id="ARBA00023015"/>
    </source>
</evidence>
<name>A0ABP9IE28_9ACTN</name>